<evidence type="ECO:0000256" key="2">
    <source>
        <dbReference type="ARBA" id="ARBA00022448"/>
    </source>
</evidence>
<dbReference type="InterPro" id="IPR011917">
    <property type="entry name" value="ABC_transpr_lipidA"/>
</dbReference>
<dbReference type="PROSITE" id="PS00211">
    <property type="entry name" value="ABC_TRANSPORTER_1"/>
    <property type="match status" value="1"/>
</dbReference>
<organism evidence="14">
    <name type="scientific">bioreactor metagenome</name>
    <dbReference type="NCBI Taxonomy" id="1076179"/>
    <lineage>
        <taxon>unclassified sequences</taxon>
        <taxon>metagenomes</taxon>
        <taxon>ecological metagenomes</taxon>
    </lineage>
</organism>
<dbReference type="SUPFAM" id="SSF90123">
    <property type="entry name" value="ABC transporter transmembrane region"/>
    <property type="match status" value="1"/>
</dbReference>
<evidence type="ECO:0000256" key="11">
    <source>
        <dbReference type="SAM" id="Phobius"/>
    </source>
</evidence>
<keyword evidence="3" id="KW-1003">Cell membrane</keyword>
<evidence type="ECO:0000256" key="5">
    <source>
        <dbReference type="ARBA" id="ARBA00022741"/>
    </source>
</evidence>
<proteinExistence type="predicted"/>
<dbReference type="EMBL" id="VSSQ01000099">
    <property type="protein sequence ID" value="MPL76700.1"/>
    <property type="molecule type" value="Genomic_DNA"/>
</dbReference>
<keyword evidence="14" id="KW-0378">Hydrolase</keyword>
<dbReference type="PROSITE" id="PS50929">
    <property type="entry name" value="ABC_TM1F"/>
    <property type="match status" value="1"/>
</dbReference>
<feature type="domain" description="ABC transporter" evidence="12">
    <location>
        <begin position="335"/>
        <end position="569"/>
    </location>
</feature>
<evidence type="ECO:0000256" key="1">
    <source>
        <dbReference type="ARBA" id="ARBA00004141"/>
    </source>
</evidence>
<keyword evidence="9" id="KW-0445">Lipid transport</keyword>
<evidence type="ECO:0000256" key="3">
    <source>
        <dbReference type="ARBA" id="ARBA00022475"/>
    </source>
</evidence>
<protein>
    <submittedName>
        <fullName evidence="14">Putative multidrug export ATP-binding/permease protein</fullName>
        <ecNumber evidence="14">3.6.3.-</ecNumber>
    </submittedName>
</protein>
<dbReference type="PROSITE" id="PS51257">
    <property type="entry name" value="PROKAR_LIPOPROTEIN"/>
    <property type="match status" value="1"/>
</dbReference>
<accession>A0A644UCX3</accession>
<dbReference type="InterPro" id="IPR017871">
    <property type="entry name" value="ABC_transporter-like_CS"/>
</dbReference>
<evidence type="ECO:0000256" key="10">
    <source>
        <dbReference type="ARBA" id="ARBA00023136"/>
    </source>
</evidence>
<dbReference type="InterPro" id="IPR036640">
    <property type="entry name" value="ABC1_TM_sf"/>
</dbReference>
<dbReference type="GO" id="GO:0016887">
    <property type="term" value="F:ATP hydrolysis activity"/>
    <property type="evidence" value="ECO:0007669"/>
    <property type="project" value="InterPro"/>
</dbReference>
<feature type="domain" description="ABC transmembrane type-1" evidence="13">
    <location>
        <begin position="19"/>
        <end position="301"/>
    </location>
</feature>
<dbReference type="GO" id="GO:0016020">
    <property type="term" value="C:membrane"/>
    <property type="evidence" value="ECO:0007669"/>
    <property type="project" value="UniProtKB-SubCell"/>
</dbReference>
<keyword evidence="7" id="KW-1278">Translocase</keyword>
<dbReference type="GO" id="GO:0015421">
    <property type="term" value="F:ABC-type oligopeptide transporter activity"/>
    <property type="evidence" value="ECO:0007669"/>
    <property type="project" value="TreeGrafter"/>
</dbReference>
<keyword evidence="10 11" id="KW-0472">Membrane</keyword>
<dbReference type="GO" id="GO:0005524">
    <property type="term" value="F:ATP binding"/>
    <property type="evidence" value="ECO:0007669"/>
    <property type="project" value="UniProtKB-KW"/>
</dbReference>
<evidence type="ECO:0000256" key="9">
    <source>
        <dbReference type="ARBA" id="ARBA00023055"/>
    </source>
</evidence>
<keyword evidence="2" id="KW-0813">Transport</keyword>
<comment type="subcellular location">
    <subcellularLocation>
        <location evidence="1">Membrane</location>
        <topology evidence="1">Multi-pass membrane protein</topology>
    </subcellularLocation>
</comment>
<dbReference type="InterPro" id="IPR011527">
    <property type="entry name" value="ABC1_TM_dom"/>
</dbReference>
<gene>
    <name evidence="14" type="ORF">SDC9_22546</name>
</gene>
<evidence type="ECO:0000259" key="13">
    <source>
        <dbReference type="PROSITE" id="PS50929"/>
    </source>
</evidence>
<keyword evidence="5" id="KW-0547">Nucleotide-binding</keyword>
<dbReference type="SUPFAM" id="SSF52540">
    <property type="entry name" value="P-loop containing nucleoside triphosphate hydrolases"/>
    <property type="match status" value="1"/>
</dbReference>
<dbReference type="PROSITE" id="PS50893">
    <property type="entry name" value="ABC_TRANSPORTER_2"/>
    <property type="match status" value="1"/>
</dbReference>
<sequence>MNLYLRILSYIKPYLPRLLLAALCTALAACGNLYVPWIIRDVIDQVFSERDSHLLNLIALGIVAIFFARGIFFYGQNYLMSYVGERVVIDIRGAVYRKMQQLSTSFYDKNKLGTIMSYVTNDVSALQSAMVQNTIDMITEGCILIGSVGAMIYLDWKLTLFTFCTFPVVLLLMDVFGKKIRVAGYNIQECTADITSVLQETLSSARIIKSFVREEYEINRFERENMANFEANMKNAKLMAILTPVIEFVAALGVTAIIWFGGRSVIHGEITPGSLVAFLVYAVNISNPIKRLTRVIGSIQKALAAAQRVFYILDLEDGIKDKPDAIVLPPVQGAVEFQHVGFAYNENEPVLQDVSFKVEPGQVVALVGPSGAGKSTIANLLPRFYDVTSGNITIDGHNIEDVSVSSLRTQVGIVPQETTLFNGSVYDNILYGRLEATKEEVEMAAKAANAHDFILELPQGYDTSLGDRGVNISGGQRQRISIARAILKDPRILILDEATSALDTESERVVQEALDRLMVGRTSFVIAHRLSTIQNAHKIIVLDKGQISEIGTHQELMAKHGLYAHLHDIQFKTAQLQRG</sequence>
<dbReference type="GO" id="GO:0034040">
    <property type="term" value="F:ATPase-coupled lipid transmembrane transporter activity"/>
    <property type="evidence" value="ECO:0007669"/>
    <property type="project" value="InterPro"/>
</dbReference>
<comment type="caution">
    <text evidence="14">The sequence shown here is derived from an EMBL/GenBank/DDBJ whole genome shotgun (WGS) entry which is preliminary data.</text>
</comment>
<dbReference type="CDD" id="cd03251">
    <property type="entry name" value="ABCC_MsbA"/>
    <property type="match status" value="1"/>
</dbReference>
<evidence type="ECO:0000256" key="8">
    <source>
        <dbReference type="ARBA" id="ARBA00022989"/>
    </source>
</evidence>
<evidence type="ECO:0000256" key="4">
    <source>
        <dbReference type="ARBA" id="ARBA00022692"/>
    </source>
</evidence>
<dbReference type="Gene3D" id="3.40.50.300">
    <property type="entry name" value="P-loop containing nucleotide triphosphate hydrolases"/>
    <property type="match status" value="1"/>
</dbReference>
<evidence type="ECO:0000256" key="6">
    <source>
        <dbReference type="ARBA" id="ARBA00022840"/>
    </source>
</evidence>
<dbReference type="AlphaFoldDB" id="A0A644UCX3"/>
<dbReference type="PANTHER" id="PTHR43394:SF1">
    <property type="entry name" value="ATP-BINDING CASSETTE SUB-FAMILY B MEMBER 10, MITOCHONDRIAL"/>
    <property type="match status" value="1"/>
</dbReference>
<evidence type="ECO:0000259" key="12">
    <source>
        <dbReference type="PROSITE" id="PS50893"/>
    </source>
</evidence>
<dbReference type="CDD" id="cd18552">
    <property type="entry name" value="ABC_6TM_MsbA_like"/>
    <property type="match status" value="1"/>
</dbReference>
<dbReference type="InterPro" id="IPR039421">
    <property type="entry name" value="Type_1_exporter"/>
</dbReference>
<dbReference type="InterPro" id="IPR003439">
    <property type="entry name" value="ABC_transporter-like_ATP-bd"/>
</dbReference>
<dbReference type="Pfam" id="PF00005">
    <property type="entry name" value="ABC_tran"/>
    <property type="match status" value="1"/>
</dbReference>
<dbReference type="Gene3D" id="1.20.1560.10">
    <property type="entry name" value="ABC transporter type 1, transmembrane domain"/>
    <property type="match status" value="1"/>
</dbReference>
<dbReference type="EC" id="3.6.3.-" evidence="14"/>
<dbReference type="Pfam" id="PF00664">
    <property type="entry name" value="ABC_membrane"/>
    <property type="match status" value="1"/>
</dbReference>
<feature type="transmembrane region" description="Helical" evidence="11">
    <location>
        <begin position="54"/>
        <end position="74"/>
    </location>
</feature>
<keyword evidence="6 14" id="KW-0067">ATP-binding</keyword>
<keyword evidence="8 11" id="KW-1133">Transmembrane helix</keyword>
<feature type="transmembrane region" description="Helical" evidence="11">
    <location>
        <begin position="137"/>
        <end position="154"/>
    </location>
</feature>
<dbReference type="PANTHER" id="PTHR43394">
    <property type="entry name" value="ATP-DEPENDENT PERMEASE MDL1, MITOCHONDRIAL"/>
    <property type="match status" value="1"/>
</dbReference>
<evidence type="ECO:0000256" key="7">
    <source>
        <dbReference type="ARBA" id="ARBA00022967"/>
    </source>
</evidence>
<dbReference type="InterPro" id="IPR027417">
    <property type="entry name" value="P-loop_NTPase"/>
</dbReference>
<dbReference type="SMART" id="SM00382">
    <property type="entry name" value="AAA"/>
    <property type="match status" value="1"/>
</dbReference>
<feature type="transmembrane region" description="Helical" evidence="11">
    <location>
        <begin position="160"/>
        <end position="177"/>
    </location>
</feature>
<reference evidence="14" key="1">
    <citation type="submission" date="2019-08" db="EMBL/GenBank/DDBJ databases">
        <authorList>
            <person name="Kucharzyk K."/>
            <person name="Murdoch R.W."/>
            <person name="Higgins S."/>
            <person name="Loffler F."/>
        </authorList>
    </citation>
    <scope>NUCLEOTIDE SEQUENCE</scope>
</reference>
<feature type="transmembrane region" description="Helical" evidence="11">
    <location>
        <begin position="238"/>
        <end position="260"/>
    </location>
</feature>
<dbReference type="InterPro" id="IPR003593">
    <property type="entry name" value="AAA+_ATPase"/>
</dbReference>
<dbReference type="FunFam" id="3.40.50.300:FF:000218">
    <property type="entry name" value="Multidrug ABC transporter ATP-binding protein"/>
    <property type="match status" value="1"/>
</dbReference>
<keyword evidence="4 11" id="KW-0812">Transmembrane</keyword>
<dbReference type="NCBIfam" id="TIGR02203">
    <property type="entry name" value="MsbA_lipidA"/>
    <property type="match status" value="1"/>
</dbReference>
<evidence type="ECO:0000313" key="14">
    <source>
        <dbReference type="EMBL" id="MPL76700.1"/>
    </source>
</evidence>
<name>A0A644UCX3_9ZZZZ</name>